<accession>A0A1N7EP45</accession>
<evidence type="ECO:0000256" key="1">
    <source>
        <dbReference type="SAM" id="SignalP"/>
    </source>
</evidence>
<dbReference type="GO" id="GO:0004806">
    <property type="term" value="F:triacylglycerol lipase activity"/>
    <property type="evidence" value="ECO:0007669"/>
    <property type="project" value="InterPro"/>
</dbReference>
<organism evidence="2 3">
    <name type="scientific">Williamsia sterculiae</name>
    <dbReference type="NCBI Taxonomy" id="1344003"/>
    <lineage>
        <taxon>Bacteria</taxon>
        <taxon>Bacillati</taxon>
        <taxon>Actinomycetota</taxon>
        <taxon>Actinomycetes</taxon>
        <taxon>Mycobacteriales</taxon>
        <taxon>Nocardiaceae</taxon>
        <taxon>Williamsia</taxon>
    </lineage>
</organism>
<dbReference type="PIRSF" id="PIRSF029171">
    <property type="entry name" value="Esterase_LipA"/>
    <property type="match status" value="1"/>
</dbReference>
<dbReference type="InterPro" id="IPR005152">
    <property type="entry name" value="Lipase_secreted"/>
</dbReference>
<keyword evidence="3" id="KW-1185">Reference proteome</keyword>
<evidence type="ECO:0000313" key="2">
    <source>
        <dbReference type="EMBL" id="SIR89705.1"/>
    </source>
</evidence>
<dbReference type="GO" id="GO:0016042">
    <property type="term" value="P:lipid catabolic process"/>
    <property type="evidence" value="ECO:0007669"/>
    <property type="project" value="InterPro"/>
</dbReference>
<dbReference type="Proteomes" id="UP000186218">
    <property type="component" value="Unassembled WGS sequence"/>
</dbReference>
<dbReference type="Pfam" id="PF03583">
    <property type="entry name" value="LIP"/>
    <property type="match status" value="1"/>
</dbReference>
<dbReference type="PANTHER" id="PTHR34853:SF1">
    <property type="entry name" value="LIPASE 5"/>
    <property type="match status" value="1"/>
</dbReference>
<dbReference type="RefSeq" id="WP_234974300.1">
    <property type="nucleotide sequence ID" value="NZ_FTNT01000003.1"/>
</dbReference>
<dbReference type="SUPFAM" id="SSF53474">
    <property type="entry name" value="alpha/beta-Hydrolases"/>
    <property type="match status" value="1"/>
</dbReference>
<sequence>MAFTVVALTGLGTGWATAASLPSVDPFYTPPAVAADRTPGSVLRTRPSRFAPARIATPVASTQVLYRTTDQHGRASSTVTTILQPVAGARAGRVVSFHMAYDALGSQCDPSYTLSGNDPGRIADAESAAISAYLAAGYIVSVPDYEGPDLEWTIGRQSGYAALDGVRATLAVLRLPASTPVGLVGYSGGSVPTEYGAEVAPTYAPELNIVGAAAGGLPVDLAHNLPYINGSRGWAGVIPALTVAYQRAYGLDLDSFLSARGIQVVDEVRDQCIASFAASYPGLTDAQMTAPPYRGYLDVPAVVRAIDDNIMGSAGTPRTPVMLANGIDDGTGDGVMVLRDVEGLANRLCDGGVRTTFTAYPGADHARAFPRFEADAFGYLAGRFAGVAARDNCGSVALGNSLAPAPVPGG</sequence>
<dbReference type="STRING" id="1344003.SAMN05445060_1504"/>
<dbReference type="EMBL" id="FTNT01000003">
    <property type="protein sequence ID" value="SIR89705.1"/>
    <property type="molecule type" value="Genomic_DNA"/>
</dbReference>
<dbReference type="Gene3D" id="1.10.260.130">
    <property type="match status" value="1"/>
</dbReference>
<evidence type="ECO:0000313" key="3">
    <source>
        <dbReference type="Proteomes" id="UP000186218"/>
    </source>
</evidence>
<dbReference type="PANTHER" id="PTHR34853">
    <property type="match status" value="1"/>
</dbReference>
<dbReference type="InterPro" id="IPR029058">
    <property type="entry name" value="AB_hydrolase_fold"/>
</dbReference>
<feature type="signal peptide" evidence="1">
    <location>
        <begin position="1"/>
        <end position="18"/>
    </location>
</feature>
<feature type="chain" id="PRO_5012297706" evidence="1">
    <location>
        <begin position="19"/>
        <end position="410"/>
    </location>
</feature>
<dbReference type="AlphaFoldDB" id="A0A1N7EP45"/>
<dbReference type="Gene3D" id="3.40.50.1820">
    <property type="entry name" value="alpha/beta hydrolase"/>
    <property type="match status" value="1"/>
</dbReference>
<gene>
    <name evidence="2" type="ORF">SAMN05445060_1504</name>
</gene>
<proteinExistence type="predicted"/>
<protein>
    <submittedName>
        <fullName evidence="2">Secretory lipase</fullName>
    </submittedName>
</protein>
<keyword evidence="1" id="KW-0732">Signal</keyword>
<name>A0A1N7EP45_9NOCA</name>
<reference evidence="2 3" key="1">
    <citation type="submission" date="2017-01" db="EMBL/GenBank/DDBJ databases">
        <authorList>
            <person name="Mah S.A."/>
            <person name="Swanson W.J."/>
            <person name="Moy G.W."/>
            <person name="Vacquier V.D."/>
        </authorList>
    </citation>
    <scope>NUCLEOTIDE SEQUENCE [LARGE SCALE GENOMIC DNA]</scope>
    <source>
        <strain evidence="2 3">CPCC 203464</strain>
    </source>
</reference>